<dbReference type="InterPro" id="IPR018488">
    <property type="entry name" value="cNMP-bd_CS"/>
</dbReference>
<feature type="domain" description="Cyclic nucleotide-binding" evidence="2">
    <location>
        <begin position="120"/>
        <end position="236"/>
    </location>
</feature>
<dbReference type="GO" id="GO:0098855">
    <property type="term" value="C:HCN channel complex"/>
    <property type="evidence" value="ECO:0007669"/>
    <property type="project" value="TreeGrafter"/>
</dbReference>
<dbReference type="GO" id="GO:0003254">
    <property type="term" value="P:regulation of membrane depolarization"/>
    <property type="evidence" value="ECO:0007669"/>
    <property type="project" value="TreeGrafter"/>
</dbReference>
<dbReference type="InterPro" id="IPR000595">
    <property type="entry name" value="cNMP-bd_dom"/>
</dbReference>
<dbReference type="InterPro" id="IPR051413">
    <property type="entry name" value="K/Na_HCN_channel"/>
</dbReference>
<dbReference type="CDD" id="cd00038">
    <property type="entry name" value="CAP_ED"/>
    <property type="match status" value="1"/>
</dbReference>
<dbReference type="PANTHER" id="PTHR45689:SF5">
    <property type="entry name" value="I[[H]] CHANNEL, ISOFORM E"/>
    <property type="match status" value="1"/>
</dbReference>
<dbReference type="SUPFAM" id="SSF51206">
    <property type="entry name" value="cAMP-binding domain-like"/>
    <property type="match status" value="1"/>
</dbReference>
<keyword evidence="1" id="KW-0812">Transmembrane</keyword>
<reference evidence="3" key="1">
    <citation type="submission" date="2019-11" db="UniProtKB">
        <authorList>
            <consortium name="WormBaseParasite"/>
        </authorList>
    </citation>
    <scope>IDENTIFICATION</scope>
</reference>
<dbReference type="Pfam" id="PF00027">
    <property type="entry name" value="cNMP_binding"/>
    <property type="match status" value="1"/>
</dbReference>
<dbReference type="GO" id="GO:0035725">
    <property type="term" value="P:sodium ion transmembrane transport"/>
    <property type="evidence" value="ECO:0007669"/>
    <property type="project" value="TreeGrafter"/>
</dbReference>
<dbReference type="InterPro" id="IPR014710">
    <property type="entry name" value="RmlC-like_jellyroll"/>
</dbReference>
<dbReference type="Gene3D" id="2.60.120.10">
    <property type="entry name" value="Jelly Rolls"/>
    <property type="match status" value="1"/>
</dbReference>
<evidence type="ECO:0000259" key="2">
    <source>
        <dbReference type="PROSITE" id="PS50042"/>
    </source>
</evidence>
<feature type="transmembrane region" description="Helical" evidence="1">
    <location>
        <begin position="17"/>
        <end position="42"/>
    </location>
</feature>
<keyword evidence="1" id="KW-0472">Membrane</keyword>
<accession>A0A5K3FGG8</accession>
<dbReference type="PROSITE" id="PS00889">
    <property type="entry name" value="CNMP_BINDING_2"/>
    <property type="match status" value="1"/>
</dbReference>
<dbReference type="GO" id="GO:0005249">
    <property type="term" value="F:voltage-gated potassium channel activity"/>
    <property type="evidence" value="ECO:0007669"/>
    <property type="project" value="TreeGrafter"/>
</dbReference>
<name>A0A5K3FGG8_MESCO</name>
<dbReference type="Gene3D" id="1.10.287.630">
    <property type="entry name" value="Helix hairpin bin"/>
    <property type="match status" value="1"/>
</dbReference>
<evidence type="ECO:0000256" key="1">
    <source>
        <dbReference type="SAM" id="Phobius"/>
    </source>
</evidence>
<dbReference type="AlphaFoldDB" id="A0A5K3FGG8"/>
<dbReference type="PROSITE" id="PS50042">
    <property type="entry name" value="CNMP_BINDING_3"/>
    <property type="match status" value="1"/>
</dbReference>
<protein>
    <submittedName>
        <fullName evidence="3">Cyclic nucleotide-binding domain-containing protein</fullName>
    </submittedName>
</protein>
<dbReference type="FunFam" id="2.60.120.10:FF:000057">
    <property type="entry name" value="Cyclic nucleotide-binding domain protein"/>
    <property type="match status" value="1"/>
</dbReference>
<evidence type="ECO:0000313" key="3">
    <source>
        <dbReference type="WBParaSite" id="MCU_007674-RA"/>
    </source>
</evidence>
<organism evidence="3">
    <name type="scientific">Mesocestoides corti</name>
    <name type="common">Flatworm</name>
    <dbReference type="NCBI Taxonomy" id="53468"/>
    <lineage>
        <taxon>Eukaryota</taxon>
        <taxon>Metazoa</taxon>
        <taxon>Spiralia</taxon>
        <taxon>Lophotrochozoa</taxon>
        <taxon>Platyhelminthes</taxon>
        <taxon>Cestoda</taxon>
        <taxon>Eucestoda</taxon>
        <taxon>Cyclophyllidea</taxon>
        <taxon>Mesocestoididae</taxon>
        <taxon>Mesocestoides</taxon>
    </lineage>
</organism>
<dbReference type="InterPro" id="IPR018490">
    <property type="entry name" value="cNMP-bd_dom_sf"/>
</dbReference>
<dbReference type="PANTHER" id="PTHR45689">
    <property type="entry name" value="I[[H]] CHANNEL, ISOFORM E"/>
    <property type="match status" value="1"/>
</dbReference>
<sequence>MLCIGYGRFPPNSLSEAWMTAISMMAGATCYALVVGHVAALIQSFDVSKRRYRDKMKQVEEYMSYRKLPRELRNKIIDYYEHRYNGKFFNEVEILQEVSECLRDQIVNYNCRSLVAAVPFFKDEDENFVVDVLNRLKFEVFRPNDIIIKHGTLGTKMYFIREGTVDIILPDGTMVNTLSDGAYFGEIAVLTNSRRTATIQAKTYCNLYSLEKHDLCEVLRNYPAIKSKLMFVAEERLQDLSRKQSSESFVPVDKTEQA</sequence>
<keyword evidence="1" id="KW-1133">Transmembrane helix</keyword>
<proteinExistence type="predicted"/>
<dbReference type="SMART" id="SM00100">
    <property type="entry name" value="cNMP"/>
    <property type="match status" value="1"/>
</dbReference>
<dbReference type="WBParaSite" id="MCU_007674-RA">
    <property type="protein sequence ID" value="MCU_007674-RA"/>
    <property type="gene ID" value="MCU_007674"/>
</dbReference>